<proteinExistence type="inferred from homology"/>
<dbReference type="Pfam" id="PF16868">
    <property type="entry name" value="NMT1_3"/>
    <property type="match status" value="1"/>
</dbReference>
<dbReference type="RefSeq" id="WP_163241345.1">
    <property type="nucleotide sequence ID" value="NZ_JAAIWN010000011.1"/>
</dbReference>
<comment type="subcellular location">
    <subcellularLocation>
        <location evidence="1">Periplasm</location>
    </subcellularLocation>
</comment>
<dbReference type="Proteomes" id="UP000570010">
    <property type="component" value="Unassembled WGS sequence"/>
</dbReference>
<keyword evidence="7" id="KW-1185">Reference proteome</keyword>
<dbReference type="InterPro" id="IPR011852">
    <property type="entry name" value="TRAP_TAXI"/>
</dbReference>
<keyword evidence="3 4" id="KW-0732">Signal</keyword>
<reference evidence="5 8" key="2">
    <citation type="submission" date="2020-07" db="EMBL/GenBank/DDBJ databases">
        <authorList>
            <person name="Feng H."/>
        </authorList>
    </citation>
    <scope>NUCLEOTIDE SEQUENCE [LARGE SCALE GENOMIC DNA]</scope>
    <source>
        <strain evidence="5">S-12</strain>
        <strain evidence="8">s-12</strain>
    </source>
</reference>
<evidence type="ECO:0000313" key="8">
    <source>
        <dbReference type="Proteomes" id="UP000570010"/>
    </source>
</evidence>
<dbReference type="PANTHER" id="PTHR30024:SF47">
    <property type="entry name" value="TAURINE-BINDING PERIPLASMIC PROTEIN"/>
    <property type="match status" value="1"/>
</dbReference>
<dbReference type="GO" id="GO:0042597">
    <property type="term" value="C:periplasmic space"/>
    <property type="evidence" value="ECO:0007669"/>
    <property type="project" value="UniProtKB-SubCell"/>
</dbReference>
<evidence type="ECO:0000256" key="3">
    <source>
        <dbReference type="ARBA" id="ARBA00022729"/>
    </source>
</evidence>
<dbReference type="Gene3D" id="3.40.190.10">
    <property type="entry name" value="Periplasmic binding protein-like II"/>
    <property type="match status" value="2"/>
</dbReference>
<evidence type="ECO:0000256" key="4">
    <source>
        <dbReference type="SAM" id="SignalP"/>
    </source>
</evidence>
<dbReference type="AlphaFoldDB" id="A0A6B3VV85"/>
<comment type="similarity">
    <text evidence="2">Belongs to the bacterial solute-binding protein SsuA/TauA family.</text>
</comment>
<evidence type="ECO:0000256" key="2">
    <source>
        <dbReference type="ARBA" id="ARBA00010742"/>
    </source>
</evidence>
<reference evidence="6 7" key="1">
    <citation type="submission" date="2020-02" db="EMBL/GenBank/DDBJ databases">
        <title>Bacillus aquiflavi sp. nov., isolated from yellow water of strong flavor Chinese baijiu in Yibin region of China.</title>
        <authorList>
            <person name="Xie J."/>
        </authorList>
    </citation>
    <scope>NUCLEOTIDE SEQUENCE [LARGE SCALE GENOMIC DNA]</scope>
    <source>
        <strain evidence="6 7">3H-10</strain>
    </source>
</reference>
<dbReference type="PANTHER" id="PTHR30024">
    <property type="entry name" value="ALIPHATIC SULFONATES-BINDING PROTEIN-RELATED"/>
    <property type="match status" value="1"/>
</dbReference>
<dbReference type="Proteomes" id="UP000472971">
    <property type="component" value="Unassembled WGS sequence"/>
</dbReference>
<feature type="signal peptide" evidence="4">
    <location>
        <begin position="1"/>
        <end position="27"/>
    </location>
</feature>
<gene>
    <name evidence="6" type="ORF">G4D64_06450</name>
    <name evidence="5" type="ORF">H1Z61_06485</name>
</gene>
<comment type="caution">
    <text evidence="6">The sequence shown here is derived from an EMBL/GenBank/DDBJ whole genome shotgun (WGS) entry which is preliminary data.</text>
</comment>
<protein>
    <submittedName>
        <fullName evidence="6">TAXI family TRAP transporter solute-binding subunit</fullName>
    </submittedName>
</protein>
<accession>A0A6B3VV85</accession>
<feature type="chain" id="PRO_5038310127" evidence="4">
    <location>
        <begin position="28"/>
        <end position="390"/>
    </location>
</feature>
<sequence length="390" mass="43577">MKMKNWFNISIVLICILVLSACGSQQASKEGEKKKSDSSSIENLPSKMVWSVYDVGSGGYAEATAIANELTKTYGTQIRLLPSSSGVGRMQPMKNNMAFIGRLGDEYQFAFEGIYEFSEKSWGPQDLRVVWTPYSYFGLAVLEKSGIESINDLKGKKVPFITGNHSINIKTEAMLAFAGLTWDDVKKVEISSYGTQGDALKQGELDVVSMLPSASALFELDSLEGIKWLEMPENEKGGWGRVQEVAPWMIPGTMDNGAGMSKDNPANIMGYGYAVVAYANQSEDEIYALLKAFDATFDKWHQGSANLVNWGKDQIIVEPYGVPMHEGTIKFLKEEGLWTDEYEEKNNGLIERGKKLKEAWDQAVKEADKEGISQDKFPEYWLKKKNEYMK</sequence>
<dbReference type="SUPFAM" id="SSF53850">
    <property type="entry name" value="Periplasmic binding protein-like II"/>
    <property type="match status" value="1"/>
</dbReference>
<dbReference type="PROSITE" id="PS51257">
    <property type="entry name" value="PROKAR_LIPOPROTEIN"/>
    <property type="match status" value="1"/>
</dbReference>
<evidence type="ECO:0000313" key="5">
    <source>
        <dbReference type="EMBL" id="MBA4536801.1"/>
    </source>
</evidence>
<organism evidence="6 7">
    <name type="scientific">Bacillus aquiflavi</name>
    <dbReference type="NCBI Taxonomy" id="2672567"/>
    <lineage>
        <taxon>Bacteria</taxon>
        <taxon>Bacillati</taxon>
        <taxon>Bacillota</taxon>
        <taxon>Bacilli</taxon>
        <taxon>Bacillales</taxon>
        <taxon>Bacillaceae</taxon>
        <taxon>Bacillus</taxon>
    </lineage>
</organism>
<evidence type="ECO:0000313" key="6">
    <source>
        <dbReference type="EMBL" id="NEY81168.1"/>
    </source>
</evidence>
<evidence type="ECO:0000313" key="7">
    <source>
        <dbReference type="Proteomes" id="UP000472971"/>
    </source>
</evidence>
<dbReference type="GO" id="GO:0042918">
    <property type="term" value="P:alkanesulfonate transmembrane transport"/>
    <property type="evidence" value="ECO:0007669"/>
    <property type="project" value="TreeGrafter"/>
</dbReference>
<name>A0A6B3VV85_9BACI</name>
<dbReference type="NCBIfam" id="TIGR02122">
    <property type="entry name" value="TRAP_TAXI"/>
    <property type="match status" value="1"/>
</dbReference>
<evidence type="ECO:0000256" key="1">
    <source>
        <dbReference type="ARBA" id="ARBA00004418"/>
    </source>
</evidence>
<dbReference type="EMBL" id="JACEIO010000011">
    <property type="protein sequence ID" value="MBA4536801.1"/>
    <property type="molecule type" value="Genomic_DNA"/>
</dbReference>
<dbReference type="EMBL" id="JAAIWN010000011">
    <property type="protein sequence ID" value="NEY81168.1"/>
    <property type="molecule type" value="Genomic_DNA"/>
</dbReference>